<accession>A0A3M0L4I6</accession>
<evidence type="ECO:0000313" key="1">
    <source>
        <dbReference type="EMBL" id="RMC14227.1"/>
    </source>
</evidence>
<protein>
    <submittedName>
        <fullName evidence="1">Uncharacterized protein</fullName>
    </submittedName>
</protein>
<gene>
    <name evidence="1" type="ORF">DUI87_09318</name>
</gene>
<sequence length="112" mass="12685">MQGSALGLSKLHLIGLCPSVQSFQISLLSHPTFQQINTHSQLSVICEFTNERLNTLIHAINKNIEQNWPQHRPLRDTTGDWPQLDAAPFTTTLWVQPSSQFLTQQRVLLSKP</sequence>
<proteinExistence type="predicted"/>
<dbReference type="OrthoDB" id="9400281at2759"/>
<organism evidence="1 2">
    <name type="scientific">Hirundo rustica rustica</name>
    <dbReference type="NCBI Taxonomy" id="333673"/>
    <lineage>
        <taxon>Eukaryota</taxon>
        <taxon>Metazoa</taxon>
        <taxon>Chordata</taxon>
        <taxon>Craniata</taxon>
        <taxon>Vertebrata</taxon>
        <taxon>Euteleostomi</taxon>
        <taxon>Archelosauria</taxon>
        <taxon>Archosauria</taxon>
        <taxon>Dinosauria</taxon>
        <taxon>Saurischia</taxon>
        <taxon>Theropoda</taxon>
        <taxon>Coelurosauria</taxon>
        <taxon>Aves</taxon>
        <taxon>Neognathae</taxon>
        <taxon>Neoaves</taxon>
        <taxon>Telluraves</taxon>
        <taxon>Australaves</taxon>
        <taxon>Passeriformes</taxon>
        <taxon>Sylvioidea</taxon>
        <taxon>Hirundinidae</taxon>
        <taxon>Hirundo</taxon>
    </lineage>
</organism>
<reference evidence="1 2" key="1">
    <citation type="submission" date="2018-07" db="EMBL/GenBank/DDBJ databases">
        <title>A high quality draft genome assembly of the barn swallow (H. rustica rustica).</title>
        <authorList>
            <person name="Formenti G."/>
            <person name="Chiara M."/>
            <person name="Poveda L."/>
            <person name="Francoijs K.-J."/>
            <person name="Bonisoli-Alquati A."/>
            <person name="Canova L."/>
            <person name="Gianfranceschi L."/>
            <person name="Horner D.S."/>
            <person name="Saino N."/>
        </authorList>
    </citation>
    <scope>NUCLEOTIDE SEQUENCE [LARGE SCALE GENOMIC DNA]</scope>
    <source>
        <strain evidence="1">Chelidonia</strain>
        <tissue evidence="1">Blood</tissue>
    </source>
</reference>
<evidence type="ECO:0000313" key="2">
    <source>
        <dbReference type="Proteomes" id="UP000269221"/>
    </source>
</evidence>
<dbReference type="EMBL" id="QRBI01000105">
    <property type="protein sequence ID" value="RMC14227.1"/>
    <property type="molecule type" value="Genomic_DNA"/>
</dbReference>
<dbReference type="Proteomes" id="UP000269221">
    <property type="component" value="Unassembled WGS sequence"/>
</dbReference>
<keyword evidence="2" id="KW-1185">Reference proteome</keyword>
<dbReference type="AlphaFoldDB" id="A0A3M0L4I6"/>
<name>A0A3M0L4I6_HIRRU</name>
<comment type="caution">
    <text evidence="1">The sequence shown here is derived from an EMBL/GenBank/DDBJ whole genome shotgun (WGS) entry which is preliminary data.</text>
</comment>